<dbReference type="InterPro" id="IPR046947">
    <property type="entry name" value="LytR-like"/>
</dbReference>
<dbReference type="InterPro" id="IPR001789">
    <property type="entry name" value="Sig_transdc_resp-reg_receiver"/>
</dbReference>
<dbReference type="SMART" id="SM00448">
    <property type="entry name" value="REC"/>
    <property type="match status" value="1"/>
</dbReference>
<dbReference type="Pfam" id="PF00072">
    <property type="entry name" value="Response_reg"/>
    <property type="match status" value="1"/>
</dbReference>
<evidence type="ECO:0000256" key="3">
    <source>
        <dbReference type="PROSITE-ProRule" id="PRU00169"/>
    </source>
</evidence>
<accession>A0A1I5YG02</accession>
<evidence type="ECO:0000259" key="5">
    <source>
        <dbReference type="PROSITE" id="PS50930"/>
    </source>
</evidence>
<dbReference type="GO" id="GO:0003677">
    <property type="term" value="F:DNA binding"/>
    <property type="evidence" value="ECO:0007669"/>
    <property type="project" value="InterPro"/>
</dbReference>
<keyword evidence="3" id="KW-0597">Phosphoprotein</keyword>
<dbReference type="SMART" id="SM00850">
    <property type="entry name" value="LytTR"/>
    <property type="match status" value="1"/>
</dbReference>
<reference evidence="7" key="1">
    <citation type="submission" date="2016-10" db="EMBL/GenBank/DDBJ databases">
        <authorList>
            <person name="Varghese N."/>
            <person name="Submissions S."/>
        </authorList>
    </citation>
    <scope>NUCLEOTIDE SEQUENCE [LARGE SCALE GENOMIC DNA]</scope>
    <source>
        <strain evidence="7">P18</strain>
    </source>
</reference>
<evidence type="ECO:0000313" key="6">
    <source>
        <dbReference type="EMBL" id="SFQ43092.1"/>
    </source>
</evidence>
<sequence length="234" mass="26702">MKKVAIIDDDENIRSTIKEYLKKYEQASKEQFIVSDFAFPELFLTNYKPEYDIVMMDIDMPGMNGLTAARKLRDLDERVVLLFVTNLAQYALKGYEVAATDFIVKPLKYERFSQKLARALKFVPESTRPMLMIRTESATITVELDDIIYVEVNKHDVYYHTVKDVYRVRGSLKQAEEDLGDPKFFACDKSCLVNLAYVEGVSAGTVTVAGNDLCVSRSKKKPLIDALAAFHNRK</sequence>
<dbReference type="EMBL" id="FOXO01000045">
    <property type="protein sequence ID" value="SFQ43092.1"/>
    <property type="molecule type" value="Genomic_DNA"/>
</dbReference>
<evidence type="ECO:0000259" key="4">
    <source>
        <dbReference type="PROSITE" id="PS50110"/>
    </source>
</evidence>
<comment type="function">
    <text evidence="2">May play the central regulatory role in sporulation. It may be an element of the effector pathway responsible for the activation of sporulation genes in response to nutritional stress. Spo0A may act in concert with spo0H (a sigma factor) to control the expression of some genes that are critical to the sporulation process.</text>
</comment>
<dbReference type="InterPro" id="IPR007492">
    <property type="entry name" value="LytTR_DNA-bd_dom"/>
</dbReference>
<dbReference type="PANTHER" id="PTHR37299">
    <property type="entry name" value="TRANSCRIPTIONAL REGULATOR-RELATED"/>
    <property type="match status" value="1"/>
</dbReference>
<proteinExistence type="predicted"/>
<dbReference type="RefSeq" id="WP_074891895.1">
    <property type="nucleotide sequence ID" value="NZ_FOXO01000045.1"/>
</dbReference>
<dbReference type="OrthoDB" id="9788600at2"/>
<evidence type="ECO:0000256" key="1">
    <source>
        <dbReference type="ARBA" id="ARBA00018672"/>
    </source>
</evidence>
<feature type="modified residue" description="4-aspartylphosphate" evidence="3">
    <location>
        <position position="57"/>
    </location>
</feature>
<evidence type="ECO:0000313" key="7">
    <source>
        <dbReference type="Proteomes" id="UP000182624"/>
    </source>
</evidence>
<feature type="domain" description="Response regulatory" evidence="4">
    <location>
        <begin position="3"/>
        <end position="120"/>
    </location>
</feature>
<organism evidence="6 7">
    <name type="scientific">Butyrivibrio proteoclasticus</name>
    <dbReference type="NCBI Taxonomy" id="43305"/>
    <lineage>
        <taxon>Bacteria</taxon>
        <taxon>Bacillati</taxon>
        <taxon>Bacillota</taxon>
        <taxon>Clostridia</taxon>
        <taxon>Lachnospirales</taxon>
        <taxon>Lachnospiraceae</taxon>
        <taxon>Butyrivibrio</taxon>
    </lineage>
</organism>
<dbReference type="PROSITE" id="PS50930">
    <property type="entry name" value="HTH_LYTTR"/>
    <property type="match status" value="1"/>
</dbReference>
<keyword evidence="7" id="KW-1185">Reference proteome</keyword>
<dbReference type="PANTHER" id="PTHR37299:SF1">
    <property type="entry name" value="STAGE 0 SPORULATION PROTEIN A HOMOLOG"/>
    <property type="match status" value="1"/>
</dbReference>
<feature type="domain" description="HTH LytTR-type" evidence="5">
    <location>
        <begin position="131"/>
        <end position="201"/>
    </location>
</feature>
<dbReference type="AlphaFoldDB" id="A0A1I5YG02"/>
<dbReference type="Gene3D" id="2.40.50.1020">
    <property type="entry name" value="LytTr DNA-binding domain"/>
    <property type="match status" value="1"/>
</dbReference>
<gene>
    <name evidence="6" type="ORF">SAMN04487928_14514</name>
</gene>
<dbReference type="Proteomes" id="UP000182624">
    <property type="component" value="Unassembled WGS sequence"/>
</dbReference>
<dbReference type="InterPro" id="IPR011006">
    <property type="entry name" value="CheY-like_superfamily"/>
</dbReference>
<protein>
    <recommendedName>
        <fullName evidence="1">Stage 0 sporulation protein A homolog</fullName>
    </recommendedName>
</protein>
<evidence type="ECO:0000256" key="2">
    <source>
        <dbReference type="ARBA" id="ARBA00024867"/>
    </source>
</evidence>
<dbReference type="GO" id="GO:0000156">
    <property type="term" value="F:phosphorelay response regulator activity"/>
    <property type="evidence" value="ECO:0007669"/>
    <property type="project" value="InterPro"/>
</dbReference>
<dbReference type="PROSITE" id="PS50110">
    <property type="entry name" value="RESPONSE_REGULATORY"/>
    <property type="match status" value="1"/>
</dbReference>
<dbReference type="Pfam" id="PF04397">
    <property type="entry name" value="LytTR"/>
    <property type="match status" value="1"/>
</dbReference>
<name>A0A1I5YG02_9FIRM</name>
<dbReference type="Gene3D" id="3.40.50.2300">
    <property type="match status" value="1"/>
</dbReference>
<dbReference type="SUPFAM" id="SSF52172">
    <property type="entry name" value="CheY-like"/>
    <property type="match status" value="1"/>
</dbReference>